<dbReference type="STRING" id="1802158.A2827_02910"/>
<gene>
    <name evidence="9" type="ORF">A2827_02910</name>
</gene>
<evidence type="ECO:0000256" key="5">
    <source>
        <dbReference type="ARBA" id="ARBA00022692"/>
    </source>
</evidence>
<evidence type="ECO:0000256" key="6">
    <source>
        <dbReference type="ARBA" id="ARBA00022989"/>
    </source>
</evidence>
<evidence type="ECO:0000256" key="4">
    <source>
        <dbReference type="ARBA" id="ARBA00022475"/>
    </source>
</evidence>
<dbReference type="AlphaFoldDB" id="A0A1G2H723"/>
<keyword evidence="4" id="KW-1003">Cell membrane</keyword>
<accession>A0A1G2H723</accession>
<name>A0A1G2H723_9BACT</name>
<organism evidence="9 10">
    <name type="scientific">Candidatus Spechtbacteria bacterium RIFCSPHIGHO2_01_FULL_43_30</name>
    <dbReference type="NCBI Taxonomy" id="1802158"/>
    <lineage>
        <taxon>Bacteria</taxon>
        <taxon>Candidatus Spechtiibacteriota</taxon>
    </lineage>
</organism>
<keyword evidence="7 8" id="KW-0472">Membrane</keyword>
<feature type="transmembrane region" description="Helical" evidence="8">
    <location>
        <begin position="204"/>
        <end position="225"/>
    </location>
</feature>
<dbReference type="PANTHER" id="PTHR21716:SF53">
    <property type="entry name" value="PERMEASE PERM-RELATED"/>
    <property type="match status" value="1"/>
</dbReference>
<dbReference type="GO" id="GO:0055085">
    <property type="term" value="P:transmembrane transport"/>
    <property type="evidence" value="ECO:0007669"/>
    <property type="project" value="TreeGrafter"/>
</dbReference>
<feature type="transmembrane region" description="Helical" evidence="8">
    <location>
        <begin position="61"/>
        <end position="87"/>
    </location>
</feature>
<keyword evidence="3" id="KW-0813">Transport</keyword>
<comment type="similarity">
    <text evidence="2">Belongs to the autoinducer-2 exporter (AI-2E) (TC 2.A.86) family.</text>
</comment>
<feature type="transmembrane region" description="Helical" evidence="8">
    <location>
        <begin position="12"/>
        <end position="40"/>
    </location>
</feature>
<evidence type="ECO:0000313" key="10">
    <source>
        <dbReference type="Proteomes" id="UP000177932"/>
    </source>
</evidence>
<dbReference type="InterPro" id="IPR002549">
    <property type="entry name" value="AI-2E-like"/>
</dbReference>
<protein>
    <recommendedName>
        <fullName evidence="11">AI-2E family transporter</fullName>
    </recommendedName>
</protein>
<evidence type="ECO:0000256" key="3">
    <source>
        <dbReference type="ARBA" id="ARBA00022448"/>
    </source>
</evidence>
<reference evidence="9 10" key="1">
    <citation type="journal article" date="2016" name="Nat. Commun.">
        <title>Thousands of microbial genomes shed light on interconnected biogeochemical processes in an aquifer system.</title>
        <authorList>
            <person name="Anantharaman K."/>
            <person name="Brown C.T."/>
            <person name="Hug L.A."/>
            <person name="Sharon I."/>
            <person name="Castelle C.J."/>
            <person name="Probst A.J."/>
            <person name="Thomas B.C."/>
            <person name="Singh A."/>
            <person name="Wilkins M.J."/>
            <person name="Karaoz U."/>
            <person name="Brodie E.L."/>
            <person name="Williams K.H."/>
            <person name="Hubbard S.S."/>
            <person name="Banfield J.F."/>
        </authorList>
    </citation>
    <scope>NUCLEOTIDE SEQUENCE [LARGE SCALE GENOMIC DNA]</scope>
</reference>
<comment type="caution">
    <text evidence="9">The sequence shown here is derived from an EMBL/GenBank/DDBJ whole genome shotgun (WGS) entry which is preliminary data.</text>
</comment>
<evidence type="ECO:0000256" key="8">
    <source>
        <dbReference type="SAM" id="Phobius"/>
    </source>
</evidence>
<evidence type="ECO:0000256" key="1">
    <source>
        <dbReference type="ARBA" id="ARBA00004651"/>
    </source>
</evidence>
<keyword evidence="5 8" id="KW-0812">Transmembrane</keyword>
<feature type="transmembrane region" description="Helical" evidence="8">
    <location>
        <begin position="298"/>
        <end position="328"/>
    </location>
</feature>
<evidence type="ECO:0000256" key="2">
    <source>
        <dbReference type="ARBA" id="ARBA00009773"/>
    </source>
</evidence>
<evidence type="ECO:0008006" key="11">
    <source>
        <dbReference type="Google" id="ProtNLM"/>
    </source>
</evidence>
<dbReference type="Pfam" id="PF01594">
    <property type="entry name" value="AI-2E_transport"/>
    <property type="match status" value="1"/>
</dbReference>
<comment type="subcellular location">
    <subcellularLocation>
        <location evidence="1">Cell membrane</location>
        <topology evidence="1">Multi-pass membrane protein</topology>
    </subcellularLocation>
</comment>
<sequence>MPNQVLEISTSSILRVFVVLLGIAFVFSVWQIIASVFLAVVIASGVEPAVNALSKAKIPRLLAAIIIYVAGFLILASVFSTVLPVLISETRQLSVEFPSIYDDFVGGVENFLGLSAEDETTKKQIEKILAGAQKTLSENASNIFTFTFNIFGGILSFMLVVVISFYLVIQKDGIENFLKSIIPGGHHEYALNLWHRVEKRLGRWFQYQMLMGVSVGFIFFIALWLMGVEYALTLALVAGVFEVIPMIGPIIVGMISFTLTSFQSFMLALGVVAVYILIEQIQQQFLMPSIMSKAIGLNPIIIIVTLLVAANLIGFWGIVLAIPFAVVLSEFAKDFKR</sequence>
<dbReference type="PANTHER" id="PTHR21716">
    <property type="entry name" value="TRANSMEMBRANE PROTEIN"/>
    <property type="match status" value="1"/>
</dbReference>
<dbReference type="Proteomes" id="UP000177932">
    <property type="component" value="Unassembled WGS sequence"/>
</dbReference>
<proteinExistence type="inferred from homology"/>
<evidence type="ECO:0000313" key="9">
    <source>
        <dbReference type="EMBL" id="OGZ58149.1"/>
    </source>
</evidence>
<dbReference type="GO" id="GO:0005886">
    <property type="term" value="C:plasma membrane"/>
    <property type="evidence" value="ECO:0007669"/>
    <property type="project" value="UniProtKB-SubCell"/>
</dbReference>
<evidence type="ECO:0000256" key="7">
    <source>
        <dbReference type="ARBA" id="ARBA00023136"/>
    </source>
</evidence>
<feature type="transmembrane region" description="Helical" evidence="8">
    <location>
        <begin position="231"/>
        <end position="252"/>
    </location>
</feature>
<keyword evidence="6 8" id="KW-1133">Transmembrane helix</keyword>
<feature type="transmembrane region" description="Helical" evidence="8">
    <location>
        <begin position="259"/>
        <end position="278"/>
    </location>
</feature>
<dbReference type="EMBL" id="MHOD01000014">
    <property type="protein sequence ID" value="OGZ58149.1"/>
    <property type="molecule type" value="Genomic_DNA"/>
</dbReference>
<feature type="transmembrane region" description="Helical" evidence="8">
    <location>
        <begin position="143"/>
        <end position="169"/>
    </location>
</feature>